<organism evidence="1 2">
    <name type="scientific">Nocardia farcinica (strain IFM 10152)</name>
    <dbReference type="NCBI Taxonomy" id="247156"/>
    <lineage>
        <taxon>Bacteria</taxon>
        <taxon>Bacillati</taxon>
        <taxon>Actinomycetota</taxon>
        <taxon>Actinomycetes</taxon>
        <taxon>Mycobacteriales</taxon>
        <taxon>Nocardiaceae</taxon>
        <taxon>Nocardia</taxon>
    </lineage>
</organism>
<evidence type="ECO:0000313" key="2">
    <source>
        <dbReference type="Proteomes" id="UP000006820"/>
    </source>
</evidence>
<dbReference type="AlphaFoldDB" id="Q5YZ60"/>
<gene>
    <name evidence="1" type="ordered locus">NFA_16850</name>
</gene>
<sequence length="178" mass="19163">MSESRRLPGRYCHGRSGLVGRSGGRVRGAGGPPRMRYACYAHHPDGRMEIPVHAGARAAPGAIVQVMLAPQVVREADGSFSARYPSQDWSVAGATREAAIGALVVESRRRMRDPAYVAAHYEVTLRHVRGEQTTPGIEIAVLSSEQYVERIGRLGARLRRGWQAPGPAGDDGLGGRGR</sequence>
<dbReference type="KEGG" id="nfa:NFA_16850"/>
<dbReference type="Proteomes" id="UP000006820">
    <property type="component" value="Chromosome"/>
</dbReference>
<name>Q5YZ60_NOCFA</name>
<keyword evidence="2" id="KW-1185">Reference proteome</keyword>
<dbReference type="eggNOG" id="ENOG5031W1Z">
    <property type="taxonomic scope" value="Bacteria"/>
</dbReference>
<proteinExistence type="predicted"/>
<protein>
    <submittedName>
        <fullName evidence="1">Uncharacterized protein</fullName>
    </submittedName>
</protein>
<dbReference type="EMBL" id="AP006618">
    <property type="protein sequence ID" value="BAD56531.1"/>
    <property type="molecule type" value="Genomic_DNA"/>
</dbReference>
<evidence type="ECO:0000313" key="1">
    <source>
        <dbReference type="EMBL" id="BAD56531.1"/>
    </source>
</evidence>
<reference evidence="1 2" key="1">
    <citation type="journal article" date="2004" name="Proc. Natl. Acad. Sci. U.S.A.">
        <title>The complete genomic sequence of Nocardia farcinica IFM 10152.</title>
        <authorList>
            <person name="Ishikawa J."/>
            <person name="Yamashita A."/>
            <person name="Mikami Y."/>
            <person name="Hoshino Y."/>
            <person name="Kurita H."/>
            <person name="Hotta K."/>
            <person name="Shiba T."/>
            <person name="Hattori M."/>
        </authorList>
    </citation>
    <scope>NUCLEOTIDE SEQUENCE [LARGE SCALE GENOMIC DNA]</scope>
    <source>
        <strain evidence="1 2">IFM 10152</strain>
    </source>
</reference>
<dbReference type="HOGENOM" id="CLU_1509104_0_0_11"/>
<accession>Q5YZ60</accession>